<accession>A0A2P4YSD3</accession>
<keyword evidence="3" id="KW-1185">Reference proteome</keyword>
<gene>
    <name evidence="2" type="ORF">PHPALM_1420</name>
</gene>
<dbReference type="OrthoDB" id="128846at2759"/>
<dbReference type="EMBL" id="NCKW01000324">
    <property type="protein sequence ID" value="POM80710.1"/>
    <property type="molecule type" value="Genomic_DNA"/>
</dbReference>
<evidence type="ECO:0000256" key="1">
    <source>
        <dbReference type="SAM" id="MobiDB-lite"/>
    </source>
</evidence>
<comment type="caution">
    <text evidence="2">The sequence shown here is derived from an EMBL/GenBank/DDBJ whole genome shotgun (WGS) entry which is preliminary data.</text>
</comment>
<name>A0A2P4YSD3_9STRA</name>
<protein>
    <submittedName>
        <fullName evidence="2">Uncharacterized protein</fullName>
    </submittedName>
</protein>
<reference evidence="2 3" key="1">
    <citation type="journal article" date="2017" name="Genome Biol. Evol.">
        <title>Phytophthora megakarya and P. palmivora, closely related causal agents of cacao black pod rot, underwent increases in genome sizes and gene numbers by different mechanisms.</title>
        <authorList>
            <person name="Ali S.S."/>
            <person name="Shao J."/>
            <person name="Lary D.J."/>
            <person name="Kronmiller B."/>
            <person name="Shen D."/>
            <person name="Strem M.D."/>
            <person name="Amoako-Attah I."/>
            <person name="Akrofi A.Y."/>
            <person name="Begoude B.A."/>
            <person name="Ten Hoopen G.M."/>
            <person name="Coulibaly K."/>
            <person name="Kebe B.I."/>
            <person name="Melnick R.L."/>
            <person name="Guiltinan M.J."/>
            <person name="Tyler B.M."/>
            <person name="Meinhardt L.W."/>
            <person name="Bailey B.A."/>
        </authorList>
    </citation>
    <scope>NUCLEOTIDE SEQUENCE [LARGE SCALE GENOMIC DNA]</scope>
    <source>
        <strain evidence="3">sbr112.9</strain>
    </source>
</reference>
<evidence type="ECO:0000313" key="2">
    <source>
        <dbReference type="EMBL" id="POM80710.1"/>
    </source>
</evidence>
<evidence type="ECO:0000313" key="3">
    <source>
        <dbReference type="Proteomes" id="UP000237271"/>
    </source>
</evidence>
<dbReference type="AlphaFoldDB" id="A0A2P4YSD3"/>
<dbReference type="Proteomes" id="UP000237271">
    <property type="component" value="Unassembled WGS sequence"/>
</dbReference>
<proteinExistence type="predicted"/>
<sequence>MRDQDNGSVASVDDDIGSDGSFQLDDSYVGSGEARSDSCAGSVASVDDDIGSDGAFQLDDAYVGSGEARSDSCAGKLHIMLDASEEDDSDENPLNTELLTDKEDALNIARDGENADEYGAMDSGDDAAKDDLETGGDDDGEHTDFTTVWGCENEVVAGKLKNDVLRDMSASGGEDAGKPDIYYYMMTPYEPHVAICSNEYCRGMVSLRVDDAYKRCRNKRCLNTHS</sequence>
<organism evidence="2 3">
    <name type="scientific">Phytophthora palmivora</name>
    <dbReference type="NCBI Taxonomy" id="4796"/>
    <lineage>
        <taxon>Eukaryota</taxon>
        <taxon>Sar</taxon>
        <taxon>Stramenopiles</taxon>
        <taxon>Oomycota</taxon>
        <taxon>Peronosporomycetes</taxon>
        <taxon>Peronosporales</taxon>
        <taxon>Peronosporaceae</taxon>
        <taxon>Phytophthora</taxon>
    </lineage>
</organism>
<feature type="region of interest" description="Disordered" evidence="1">
    <location>
        <begin position="112"/>
        <end position="143"/>
    </location>
</feature>
<feature type="region of interest" description="Disordered" evidence="1">
    <location>
        <begin position="1"/>
        <end position="57"/>
    </location>
</feature>